<dbReference type="EMBL" id="CM015727">
    <property type="protein sequence ID" value="KAF3700735.1"/>
    <property type="molecule type" value="Genomic_DNA"/>
</dbReference>
<name>A0A6G1QDV6_CHAAH</name>
<gene>
    <name evidence="2" type="ORF">EXN66_Car016423</name>
</gene>
<sequence>MEARTRRTPKASERKKTQKHEFPTERTADKLQENWEKRRRGAERRQTQERCGHRENQKSHHDYMAGPERSVETGDAGDGAMHVNSGWRGGGGRRGEGNLPDDG</sequence>
<dbReference type="AlphaFoldDB" id="A0A6G1QDV6"/>
<accession>A0A6G1QDV6</accession>
<proteinExistence type="predicted"/>
<evidence type="ECO:0000256" key="1">
    <source>
        <dbReference type="SAM" id="MobiDB-lite"/>
    </source>
</evidence>
<keyword evidence="3" id="KW-1185">Reference proteome</keyword>
<dbReference type="Proteomes" id="UP000503349">
    <property type="component" value="Chromosome 16"/>
</dbReference>
<feature type="region of interest" description="Disordered" evidence="1">
    <location>
        <begin position="1"/>
        <end position="103"/>
    </location>
</feature>
<organism evidence="2 3">
    <name type="scientific">Channa argus</name>
    <name type="common">Northern snakehead</name>
    <name type="synonym">Ophicephalus argus</name>
    <dbReference type="NCBI Taxonomy" id="215402"/>
    <lineage>
        <taxon>Eukaryota</taxon>
        <taxon>Metazoa</taxon>
        <taxon>Chordata</taxon>
        <taxon>Craniata</taxon>
        <taxon>Vertebrata</taxon>
        <taxon>Euteleostomi</taxon>
        <taxon>Actinopterygii</taxon>
        <taxon>Neopterygii</taxon>
        <taxon>Teleostei</taxon>
        <taxon>Neoteleostei</taxon>
        <taxon>Acanthomorphata</taxon>
        <taxon>Anabantaria</taxon>
        <taxon>Anabantiformes</taxon>
        <taxon>Channoidei</taxon>
        <taxon>Channidae</taxon>
        <taxon>Channa</taxon>
    </lineage>
</organism>
<evidence type="ECO:0000313" key="3">
    <source>
        <dbReference type="Proteomes" id="UP000503349"/>
    </source>
</evidence>
<evidence type="ECO:0000313" key="2">
    <source>
        <dbReference type="EMBL" id="KAF3700735.1"/>
    </source>
</evidence>
<reference evidence="3" key="2">
    <citation type="submission" date="2019-02" db="EMBL/GenBank/DDBJ databases">
        <title>Opniocepnalus argus Var Kimnra genome.</title>
        <authorList>
            <person name="Zhou C."/>
            <person name="Xiao S."/>
        </authorList>
    </citation>
    <scope>NUCLEOTIDE SEQUENCE [LARGE SCALE GENOMIC DNA]</scope>
</reference>
<protein>
    <submittedName>
        <fullName evidence="2">Uncharacterized protein</fullName>
    </submittedName>
</protein>
<feature type="compositionally biased region" description="Basic and acidic residues" evidence="1">
    <location>
        <begin position="1"/>
        <end position="36"/>
    </location>
</feature>
<reference evidence="2 3" key="1">
    <citation type="submission" date="2019-02" db="EMBL/GenBank/DDBJ databases">
        <title>Opniocepnalus argus genome.</title>
        <authorList>
            <person name="Zhou C."/>
            <person name="Xiao S."/>
        </authorList>
    </citation>
    <scope>NUCLEOTIDE SEQUENCE [LARGE SCALE GENOMIC DNA]</scope>
    <source>
        <strain evidence="2">OARG1902GOOAL</strain>
        <tissue evidence="2">Muscle</tissue>
    </source>
</reference>
<feature type="compositionally biased region" description="Basic and acidic residues" evidence="1">
    <location>
        <begin position="43"/>
        <end position="63"/>
    </location>
</feature>